<keyword evidence="2" id="KW-1185">Reference proteome</keyword>
<protein>
    <recommendedName>
        <fullName evidence="3">Protein TIC 214</fullName>
    </recommendedName>
</protein>
<dbReference type="EMBL" id="CAJZBQ010000041">
    <property type="protein sequence ID" value="CAG9327036.1"/>
    <property type="molecule type" value="Genomic_DNA"/>
</dbReference>
<name>A0AAU9JR80_9CILI</name>
<comment type="caution">
    <text evidence="1">The sequence shown here is derived from an EMBL/GenBank/DDBJ whole genome shotgun (WGS) entry which is preliminary data.</text>
</comment>
<evidence type="ECO:0000313" key="2">
    <source>
        <dbReference type="Proteomes" id="UP001162131"/>
    </source>
</evidence>
<dbReference type="Proteomes" id="UP001162131">
    <property type="component" value="Unassembled WGS sequence"/>
</dbReference>
<organism evidence="1 2">
    <name type="scientific">Blepharisma stoltei</name>
    <dbReference type="NCBI Taxonomy" id="1481888"/>
    <lineage>
        <taxon>Eukaryota</taxon>
        <taxon>Sar</taxon>
        <taxon>Alveolata</taxon>
        <taxon>Ciliophora</taxon>
        <taxon>Postciliodesmatophora</taxon>
        <taxon>Heterotrichea</taxon>
        <taxon>Heterotrichida</taxon>
        <taxon>Blepharismidae</taxon>
        <taxon>Blepharisma</taxon>
    </lineage>
</organism>
<sequence length="279" mass="32429">MNFYIFYIANKAIFLLKRLKSIKFKLTFTYCPKMLYDWDGATPCKFQGGKKITGPISLPEVKIKGLIEETSQGIERLKGRRHFDIAECTNVLEWKPCFKKVNGNFINTWQKKNEFDIKPSKPKPDKKHIRFFPFYDKLQHEATFNSKSTSIRNDRKDFPNNEDDIYEKIIGKNKLFPEVDNKAYRFSIGAVNEKSRRINTNFHNIGGLVVGSTMTNKSKSITPSSVQSTSPFRTKWNDKVKIMKAEEENRAVSSLIEWEKTTLKELSPKYIDPDISDDD</sequence>
<evidence type="ECO:0000313" key="1">
    <source>
        <dbReference type="EMBL" id="CAG9327036.1"/>
    </source>
</evidence>
<reference evidence="1" key="1">
    <citation type="submission" date="2021-09" db="EMBL/GenBank/DDBJ databases">
        <authorList>
            <consortium name="AG Swart"/>
            <person name="Singh M."/>
            <person name="Singh A."/>
            <person name="Seah K."/>
            <person name="Emmerich C."/>
        </authorList>
    </citation>
    <scope>NUCLEOTIDE SEQUENCE</scope>
    <source>
        <strain evidence="1">ATCC30299</strain>
    </source>
</reference>
<evidence type="ECO:0008006" key="3">
    <source>
        <dbReference type="Google" id="ProtNLM"/>
    </source>
</evidence>
<gene>
    <name evidence="1" type="ORF">BSTOLATCC_MIC42294</name>
</gene>
<accession>A0AAU9JR80</accession>
<proteinExistence type="predicted"/>
<dbReference type="AlphaFoldDB" id="A0AAU9JR80"/>